<sequence length="107" mass="11542">MWAESEKMAAGAARARATRDAELARLMRKWAREGTLKQKPTTTKPAAKPPTTKPAKAAKPAKPTTTKPTRPAMAAKPTKPAKPLRVATCLGLATSSRGQRPWPGWRS</sequence>
<feature type="region of interest" description="Disordered" evidence="1">
    <location>
        <begin position="30"/>
        <end position="84"/>
    </location>
</feature>
<keyword evidence="3" id="KW-1185">Reference proteome</keyword>
<dbReference type="Proteomes" id="UP000041254">
    <property type="component" value="Unassembled WGS sequence"/>
</dbReference>
<evidence type="ECO:0000313" key="2">
    <source>
        <dbReference type="EMBL" id="CEM17419.1"/>
    </source>
</evidence>
<reference evidence="2 3" key="1">
    <citation type="submission" date="2014-11" db="EMBL/GenBank/DDBJ databases">
        <authorList>
            <person name="Zhu J."/>
            <person name="Qi W."/>
            <person name="Song R."/>
        </authorList>
    </citation>
    <scope>NUCLEOTIDE SEQUENCE [LARGE SCALE GENOMIC DNA]</scope>
</reference>
<organism evidence="2 3">
    <name type="scientific">Vitrella brassicaformis (strain CCMP3155)</name>
    <dbReference type="NCBI Taxonomy" id="1169540"/>
    <lineage>
        <taxon>Eukaryota</taxon>
        <taxon>Sar</taxon>
        <taxon>Alveolata</taxon>
        <taxon>Colpodellida</taxon>
        <taxon>Vitrellaceae</taxon>
        <taxon>Vitrella</taxon>
    </lineage>
</organism>
<evidence type="ECO:0000256" key="1">
    <source>
        <dbReference type="SAM" id="MobiDB-lite"/>
    </source>
</evidence>
<dbReference type="EMBL" id="CDMY01000488">
    <property type="protein sequence ID" value="CEM17419.1"/>
    <property type="molecule type" value="Genomic_DNA"/>
</dbReference>
<dbReference type="InParanoid" id="A0A0G4FSK6"/>
<proteinExistence type="predicted"/>
<dbReference type="AlphaFoldDB" id="A0A0G4FSK6"/>
<gene>
    <name evidence="2" type="ORF">Vbra_21678</name>
</gene>
<evidence type="ECO:0000313" key="3">
    <source>
        <dbReference type="Proteomes" id="UP000041254"/>
    </source>
</evidence>
<feature type="compositionally biased region" description="Low complexity" evidence="1">
    <location>
        <begin position="53"/>
        <end position="83"/>
    </location>
</feature>
<name>A0A0G4FSK6_VITBC</name>
<dbReference type="VEuPathDB" id="CryptoDB:Vbra_21678"/>
<accession>A0A0G4FSK6</accession>
<protein>
    <submittedName>
        <fullName evidence="2">Uncharacterized protein</fullName>
    </submittedName>
</protein>